<evidence type="ECO:0000256" key="2">
    <source>
        <dbReference type="ARBA" id="ARBA00022801"/>
    </source>
</evidence>
<evidence type="ECO:0000313" key="4">
    <source>
        <dbReference type="EMBL" id="KAK9756505.1"/>
    </source>
</evidence>
<keyword evidence="5" id="KW-1185">Reference proteome</keyword>
<dbReference type="PANTHER" id="PTHR47967">
    <property type="entry name" value="OS07G0603500 PROTEIN-RELATED"/>
    <property type="match status" value="1"/>
</dbReference>
<comment type="caution">
    <text evidence="4">The sequence shown here is derived from an EMBL/GenBank/DDBJ whole genome shotgun (WGS) entry which is preliminary data.</text>
</comment>
<proteinExistence type="predicted"/>
<dbReference type="GO" id="GO:0005576">
    <property type="term" value="C:extracellular region"/>
    <property type="evidence" value="ECO:0007669"/>
    <property type="project" value="TreeGrafter"/>
</dbReference>
<dbReference type="Gene3D" id="2.40.70.10">
    <property type="entry name" value="Acid Proteases"/>
    <property type="match status" value="1"/>
</dbReference>
<dbReference type="GO" id="GO:0006508">
    <property type="term" value="P:proteolysis"/>
    <property type="evidence" value="ECO:0007669"/>
    <property type="project" value="UniProtKB-KW"/>
</dbReference>
<gene>
    <name evidence="4" type="ORF">RND81_01G102500</name>
</gene>
<feature type="domain" description="Peptidase A1" evidence="3">
    <location>
        <begin position="1"/>
        <end position="201"/>
    </location>
</feature>
<dbReference type="EMBL" id="JBDFQZ010000001">
    <property type="protein sequence ID" value="KAK9756505.1"/>
    <property type="molecule type" value="Genomic_DNA"/>
</dbReference>
<reference evidence="4" key="1">
    <citation type="submission" date="2024-03" db="EMBL/GenBank/DDBJ databases">
        <title>WGS assembly of Saponaria officinalis var. Norfolk2.</title>
        <authorList>
            <person name="Jenkins J."/>
            <person name="Shu S."/>
            <person name="Grimwood J."/>
            <person name="Barry K."/>
            <person name="Goodstein D."/>
            <person name="Schmutz J."/>
            <person name="Leebens-Mack J."/>
            <person name="Osbourn A."/>
        </authorList>
    </citation>
    <scope>NUCLEOTIDE SEQUENCE [LARGE SCALE GENOMIC DNA]</scope>
    <source>
        <strain evidence="4">JIC</strain>
    </source>
</reference>
<dbReference type="PROSITE" id="PS51767">
    <property type="entry name" value="PEPTIDASE_A1"/>
    <property type="match status" value="1"/>
</dbReference>
<dbReference type="Proteomes" id="UP001443914">
    <property type="component" value="Unassembled WGS sequence"/>
</dbReference>
<evidence type="ECO:0000256" key="1">
    <source>
        <dbReference type="ARBA" id="ARBA00022670"/>
    </source>
</evidence>
<dbReference type="InterPro" id="IPR032799">
    <property type="entry name" value="TAXi_C"/>
</dbReference>
<dbReference type="SUPFAM" id="SSF50630">
    <property type="entry name" value="Acid proteases"/>
    <property type="match status" value="1"/>
</dbReference>
<sequence>MKQKRSLFDGKFSYCLQSMYFEVENSPMYLRFGNDVLPQQIKGMHSTPMYIYEDTSLYYLNLQGITVGASRLDIHPYTFQRKPDKSGGCSSLSYIVSEAYKIFEDAMKKPKMDYKLCYERYRNPARIILPVITLHFEDDYYVINDTESFYKGTTSTGNDMVCLQFFESTYEEDNNLTVLGMVHQTNKRIMYDTRNSLLHFATTNCALEN</sequence>
<keyword evidence="2" id="KW-0378">Hydrolase</keyword>
<protein>
    <recommendedName>
        <fullName evidence="3">Peptidase A1 domain-containing protein</fullName>
    </recommendedName>
</protein>
<dbReference type="GO" id="GO:0008233">
    <property type="term" value="F:peptidase activity"/>
    <property type="evidence" value="ECO:0007669"/>
    <property type="project" value="UniProtKB-KW"/>
</dbReference>
<dbReference type="AlphaFoldDB" id="A0AAW1NEC8"/>
<evidence type="ECO:0000313" key="5">
    <source>
        <dbReference type="Proteomes" id="UP001443914"/>
    </source>
</evidence>
<dbReference type="PANTHER" id="PTHR47967:SF128">
    <property type="entry name" value="ASPARTIC PROTEINASE CDR1-LIKE"/>
    <property type="match status" value="1"/>
</dbReference>
<dbReference type="InterPro" id="IPR033121">
    <property type="entry name" value="PEPTIDASE_A1"/>
</dbReference>
<organism evidence="4 5">
    <name type="scientific">Saponaria officinalis</name>
    <name type="common">Common soapwort</name>
    <name type="synonym">Lychnis saponaria</name>
    <dbReference type="NCBI Taxonomy" id="3572"/>
    <lineage>
        <taxon>Eukaryota</taxon>
        <taxon>Viridiplantae</taxon>
        <taxon>Streptophyta</taxon>
        <taxon>Embryophyta</taxon>
        <taxon>Tracheophyta</taxon>
        <taxon>Spermatophyta</taxon>
        <taxon>Magnoliopsida</taxon>
        <taxon>eudicotyledons</taxon>
        <taxon>Gunneridae</taxon>
        <taxon>Pentapetalae</taxon>
        <taxon>Caryophyllales</taxon>
        <taxon>Caryophyllaceae</taxon>
        <taxon>Caryophylleae</taxon>
        <taxon>Saponaria</taxon>
    </lineage>
</organism>
<dbReference type="Pfam" id="PF14541">
    <property type="entry name" value="TAXi_C"/>
    <property type="match status" value="1"/>
</dbReference>
<keyword evidence="1" id="KW-0645">Protease</keyword>
<name>A0AAW1NEC8_SAPOF</name>
<evidence type="ECO:0000259" key="3">
    <source>
        <dbReference type="PROSITE" id="PS51767"/>
    </source>
</evidence>
<dbReference type="InterPro" id="IPR021109">
    <property type="entry name" value="Peptidase_aspartic_dom_sf"/>
</dbReference>
<dbReference type="InterPro" id="IPR051708">
    <property type="entry name" value="Plant_Aspart_Prot_A1"/>
</dbReference>
<accession>A0AAW1NEC8</accession>